<feature type="region of interest" description="Disordered" evidence="1">
    <location>
        <begin position="60"/>
        <end position="81"/>
    </location>
</feature>
<name>A0ABS8T2U1_DATST</name>
<feature type="compositionally biased region" description="Polar residues" evidence="1">
    <location>
        <begin position="61"/>
        <end position="71"/>
    </location>
</feature>
<comment type="caution">
    <text evidence="2">The sequence shown here is derived from an EMBL/GenBank/DDBJ whole genome shotgun (WGS) entry which is preliminary data.</text>
</comment>
<evidence type="ECO:0000313" key="2">
    <source>
        <dbReference type="EMBL" id="MCD7465271.1"/>
    </source>
</evidence>
<dbReference type="EMBL" id="JACEIK010001033">
    <property type="protein sequence ID" value="MCD7465271.1"/>
    <property type="molecule type" value="Genomic_DNA"/>
</dbReference>
<keyword evidence="3" id="KW-1185">Reference proteome</keyword>
<dbReference type="Proteomes" id="UP000823775">
    <property type="component" value="Unassembled WGS sequence"/>
</dbReference>
<gene>
    <name evidence="2" type="ORF">HAX54_000947</name>
</gene>
<accession>A0ABS8T2U1</accession>
<proteinExistence type="predicted"/>
<organism evidence="2 3">
    <name type="scientific">Datura stramonium</name>
    <name type="common">Jimsonweed</name>
    <name type="synonym">Common thornapple</name>
    <dbReference type="NCBI Taxonomy" id="4076"/>
    <lineage>
        <taxon>Eukaryota</taxon>
        <taxon>Viridiplantae</taxon>
        <taxon>Streptophyta</taxon>
        <taxon>Embryophyta</taxon>
        <taxon>Tracheophyta</taxon>
        <taxon>Spermatophyta</taxon>
        <taxon>Magnoliopsida</taxon>
        <taxon>eudicotyledons</taxon>
        <taxon>Gunneridae</taxon>
        <taxon>Pentapetalae</taxon>
        <taxon>asterids</taxon>
        <taxon>lamiids</taxon>
        <taxon>Solanales</taxon>
        <taxon>Solanaceae</taxon>
        <taxon>Solanoideae</taxon>
        <taxon>Datureae</taxon>
        <taxon>Datura</taxon>
    </lineage>
</organism>
<sequence>MGFPKPNTVKEKVVPESSGEHLYEGNLTDIREGQLNILQSEAKIIKGFVDAKVRQGGGLLEQTTLPPSKTGSHAHHSSPKWDGTPISRCRCFLPTISDAGDTSLIKDEVRIVGKESQRERHQIQMARGVATVKNKKGHGGDDQGLKEEVGLSHLFKLPMPMMYKLEVITFYEHMMFTEDRDAIFASVNGVDFIVDVANVGQILRVLMDRIHTIKDKMAYRDLMELIGNLQSNRMFKK</sequence>
<evidence type="ECO:0000256" key="1">
    <source>
        <dbReference type="SAM" id="MobiDB-lite"/>
    </source>
</evidence>
<protein>
    <submittedName>
        <fullName evidence="2">Uncharacterized protein</fullName>
    </submittedName>
</protein>
<evidence type="ECO:0000313" key="3">
    <source>
        <dbReference type="Proteomes" id="UP000823775"/>
    </source>
</evidence>
<reference evidence="2 3" key="1">
    <citation type="journal article" date="2021" name="BMC Genomics">
        <title>Datura genome reveals duplications of psychoactive alkaloid biosynthetic genes and high mutation rate following tissue culture.</title>
        <authorList>
            <person name="Rajewski A."/>
            <person name="Carter-House D."/>
            <person name="Stajich J."/>
            <person name="Litt A."/>
        </authorList>
    </citation>
    <scope>NUCLEOTIDE SEQUENCE [LARGE SCALE GENOMIC DNA]</scope>
    <source>
        <strain evidence="2">AR-01</strain>
    </source>
</reference>